<proteinExistence type="predicted"/>
<protein>
    <submittedName>
        <fullName evidence="1">Uncharacterized protein</fullName>
    </submittedName>
</protein>
<evidence type="ECO:0000313" key="1">
    <source>
        <dbReference type="EMBL" id="TCQ01957.1"/>
    </source>
</evidence>
<organism evidence="1 2">
    <name type="scientific">Serpentinicella alkaliphila</name>
    <dbReference type="NCBI Taxonomy" id="1734049"/>
    <lineage>
        <taxon>Bacteria</taxon>
        <taxon>Bacillati</taxon>
        <taxon>Bacillota</taxon>
        <taxon>Clostridia</taxon>
        <taxon>Peptostreptococcales</taxon>
        <taxon>Natronincolaceae</taxon>
        <taxon>Serpentinicella</taxon>
    </lineage>
</organism>
<dbReference type="RefSeq" id="WP_132848639.1">
    <property type="nucleotide sequence ID" value="NZ_CP058648.1"/>
</dbReference>
<dbReference type="OrthoDB" id="1753730at2"/>
<sequence>MIKAYLVGIGTPYENEDITVRYRVLKDESIILEKDLLMDYSKPLIVSHTALLTLMRDLEKLDENDILIIINDAALFEQIRGTSTTKNRDVLKMARIVKETLNRTKKTIKFKDVSGNQADFIEWNEKLKF</sequence>
<comment type="caution">
    <text evidence="1">The sequence shown here is derived from an EMBL/GenBank/DDBJ whole genome shotgun (WGS) entry which is preliminary data.</text>
</comment>
<reference evidence="1 2" key="1">
    <citation type="submission" date="2019-03" db="EMBL/GenBank/DDBJ databases">
        <title>Genomic Encyclopedia of Type Strains, Phase IV (KMG-IV): sequencing the most valuable type-strain genomes for metagenomic binning, comparative biology and taxonomic classification.</title>
        <authorList>
            <person name="Goeker M."/>
        </authorList>
    </citation>
    <scope>NUCLEOTIDE SEQUENCE [LARGE SCALE GENOMIC DNA]</scope>
    <source>
        <strain evidence="1 2">DSM 100013</strain>
    </source>
</reference>
<dbReference type="AlphaFoldDB" id="A0A4R2TI32"/>
<keyword evidence="2" id="KW-1185">Reference proteome</keyword>
<evidence type="ECO:0000313" key="2">
    <source>
        <dbReference type="Proteomes" id="UP000295504"/>
    </source>
</evidence>
<accession>A0A4R2TI32</accession>
<dbReference type="EMBL" id="SLYC01000020">
    <property type="protein sequence ID" value="TCQ01957.1"/>
    <property type="molecule type" value="Genomic_DNA"/>
</dbReference>
<dbReference type="Proteomes" id="UP000295504">
    <property type="component" value="Unassembled WGS sequence"/>
</dbReference>
<name>A0A4R2TI32_9FIRM</name>
<gene>
    <name evidence="1" type="ORF">EDD79_102013</name>
</gene>